<dbReference type="RefSeq" id="XP_025346172.1">
    <property type="nucleotide sequence ID" value="XM_025495368.1"/>
</dbReference>
<evidence type="ECO:0000313" key="2">
    <source>
        <dbReference type="Proteomes" id="UP000245942"/>
    </source>
</evidence>
<organism evidence="1 2">
    <name type="scientific">Pseudomicrostroma glucosiphilum</name>
    <dbReference type="NCBI Taxonomy" id="1684307"/>
    <lineage>
        <taxon>Eukaryota</taxon>
        <taxon>Fungi</taxon>
        <taxon>Dikarya</taxon>
        <taxon>Basidiomycota</taxon>
        <taxon>Ustilaginomycotina</taxon>
        <taxon>Exobasidiomycetes</taxon>
        <taxon>Microstromatales</taxon>
        <taxon>Microstromatales incertae sedis</taxon>
        <taxon>Pseudomicrostroma</taxon>
    </lineage>
</organism>
<evidence type="ECO:0000313" key="1">
    <source>
        <dbReference type="EMBL" id="PWN19012.1"/>
    </source>
</evidence>
<keyword evidence="2" id="KW-1185">Reference proteome</keyword>
<sequence length="159" mass="17371">MWVTWPIGRSHSPTQRSYSEVRQMARPQPSLGILHRKGHIQVSGGSADFGSAPRFALPRLSACCVRAFVLSYHAIPVLNSDAEVNEMKRYRCSTGTEEEAQEQRSAGLSTAQGMGSLCGRVRDAENKSSDRVPCQAGKKKQSVPGLFGLFHARVPGSRD</sequence>
<protein>
    <submittedName>
        <fullName evidence="1">Uncharacterized protein</fullName>
    </submittedName>
</protein>
<reference evidence="1 2" key="1">
    <citation type="journal article" date="2018" name="Mol. Biol. Evol.">
        <title>Broad Genomic Sampling Reveals a Smut Pathogenic Ancestry of the Fungal Clade Ustilaginomycotina.</title>
        <authorList>
            <person name="Kijpornyongpan T."/>
            <person name="Mondo S.J."/>
            <person name="Barry K."/>
            <person name="Sandor L."/>
            <person name="Lee J."/>
            <person name="Lipzen A."/>
            <person name="Pangilinan J."/>
            <person name="LaButti K."/>
            <person name="Hainaut M."/>
            <person name="Henrissat B."/>
            <person name="Grigoriev I.V."/>
            <person name="Spatafora J.W."/>
            <person name="Aime M.C."/>
        </authorList>
    </citation>
    <scope>NUCLEOTIDE SEQUENCE [LARGE SCALE GENOMIC DNA]</scope>
    <source>
        <strain evidence="1 2">MCA 4718</strain>
    </source>
</reference>
<gene>
    <name evidence="1" type="ORF">BCV69DRAFT_55735</name>
</gene>
<proteinExistence type="predicted"/>
<accession>A0A316U0S4</accession>
<dbReference type="EMBL" id="KZ819333">
    <property type="protein sequence ID" value="PWN19012.1"/>
    <property type="molecule type" value="Genomic_DNA"/>
</dbReference>
<name>A0A316U0S4_9BASI</name>
<dbReference type="AlphaFoldDB" id="A0A316U0S4"/>
<dbReference type="GeneID" id="37017102"/>
<dbReference type="Proteomes" id="UP000245942">
    <property type="component" value="Unassembled WGS sequence"/>
</dbReference>